<dbReference type="EMBL" id="REGN01002527">
    <property type="protein sequence ID" value="RNA27590.1"/>
    <property type="molecule type" value="Genomic_DNA"/>
</dbReference>
<accession>A0A3M7RVV9</accession>
<name>A0A3M7RVV9_BRAPC</name>
<gene>
    <name evidence="1" type="ORF">BpHYR1_041757</name>
</gene>
<organism evidence="1 2">
    <name type="scientific">Brachionus plicatilis</name>
    <name type="common">Marine rotifer</name>
    <name type="synonym">Brachionus muelleri</name>
    <dbReference type="NCBI Taxonomy" id="10195"/>
    <lineage>
        <taxon>Eukaryota</taxon>
        <taxon>Metazoa</taxon>
        <taxon>Spiralia</taxon>
        <taxon>Gnathifera</taxon>
        <taxon>Rotifera</taxon>
        <taxon>Eurotatoria</taxon>
        <taxon>Monogononta</taxon>
        <taxon>Pseudotrocha</taxon>
        <taxon>Ploima</taxon>
        <taxon>Brachionidae</taxon>
        <taxon>Brachionus</taxon>
    </lineage>
</organism>
<proteinExistence type="predicted"/>
<evidence type="ECO:0000313" key="1">
    <source>
        <dbReference type="EMBL" id="RNA27590.1"/>
    </source>
</evidence>
<keyword evidence="2" id="KW-1185">Reference proteome</keyword>
<reference evidence="1 2" key="1">
    <citation type="journal article" date="2018" name="Sci. Rep.">
        <title>Genomic signatures of local adaptation to the degree of environmental predictability in rotifers.</title>
        <authorList>
            <person name="Franch-Gras L."/>
            <person name="Hahn C."/>
            <person name="Garcia-Roger E.M."/>
            <person name="Carmona M.J."/>
            <person name="Serra M."/>
            <person name="Gomez A."/>
        </authorList>
    </citation>
    <scope>NUCLEOTIDE SEQUENCE [LARGE SCALE GENOMIC DNA]</scope>
    <source>
        <strain evidence="1">HYR1</strain>
    </source>
</reference>
<dbReference type="AlphaFoldDB" id="A0A3M7RVV9"/>
<comment type="caution">
    <text evidence="1">The sequence shown here is derived from an EMBL/GenBank/DDBJ whole genome shotgun (WGS) entry which is preliminary data.</text>
</comment>
<protein>
    <submittedName>
        <fullName evidence="1">Uncharacterized protein</fullName>
    </submittedName>
</protein>
<dbReference type="Proteomes" id="UP000276133">
    <property type="component" value="Unassembled WGS sequence"/>
</dbReference>
<evidence type="ECO:0000313" key="2">
    <source>
        <dbReference type="Proteomes" id="UP000276133"/>
    </source>
</evidence>
<sequence length="146" mass="17516">MILKLTHFINLSWHYQCRHNLAFPSNFRLNADLTSGFLIKEDYLLFLTFFTYFYVKYAKKKVIDIVLDKNGGWSFYYKRQIFVQNFEPIIEEMHFEQNILRISRMLSKNPKKGFFSSRASDAKRHFNQALQAPSYLHGFLKNPFII</sequence>